<evidence type="ECO:0008006" key="3">
    <source>
        <dbReference type="Google" id="ProtNLM"/>
    </source>
</evidence>
<accession>A0ABN8NNW0</accession>
<feature type="non-terminal residue" evidence="1">
    <location>
        <position position="1"/>
    </location>
</feature>
<dbReference type="InterPro" id="IPR012340">
    <property type="entry name" value="NA-bd_OB-fold"/>
</dbReference>
<keyword evidence="2" id="KW-1185">Reference proteome</keyword>
<protein>
    <recommendedName>
        <fullName evidence="3">Replication protein A OB domain-containing protein</fullName>
    </recommendedName>
</protein>
<dbReference type="Proteomes" id="UP001159405">
    <property type="component" value="Unassembled WGS sequence"/>
</dbReference>
<reference evidence="1 2" key="1">
    <citation type="submission" date="2022-05" db="EMBL/GenBank/DDBJ databases">
        <authorList>
            <consortium name="Genoscope - CEA"/>
            <person name="William W."/>
        </authorList>
    </citation>
    <scope>NUCLEOTIDE SEQUENCE [LARGE SCALE GENOMIC DNA]</scope>
</reference>
<organism evidence="1 2">
    <name type="scientific">Porites lobata</name>
    <dbReference type="NCBI Taxonomy" id="104759"/>
    <lineage>
        <taxon>Eukaryota</taxon>
        <taxon>Metazoa</taxon>
        <taxon>Cnidaria</taxon>
        <taxon>Anthozoa</taxon>
        <taxon>Hexacorallia</taxon>
        <taxon>Scleractinia</taxon>
        <taxon>Fungiina</taxon>
        <taxon>Poritidae</taxon>
        <taxon>Porites</taxon>
    </lineage>
</organism>
<sequence>FFTDIGVQSTTTTTGKISVPVQLRSKPKYPLITNTVVQDVPTSSMAIESKLRTALQTKLNSYLMIKSFVSLFLPTSIGSPLNNCTIQQYFYAGQYCQLPLNMNQLRLKGYIHDVSAAKKSRVKSFPYFVFALQVDESLKRRAVCYDISKHKVLKTFQQSREPVVFHNVTQKPSVRDPSEDDIIVNKRSRVDPANNNDIQFEYAEPEADPSKQFTTVQDIIRLDENQLTCVKGILTLRPDSVQQIPMKDGSLVSMLERCTVSDDTGTCRLTLWGTAIQEVANHKTYSITDVRVKIFNSTKYLTSTPGTTFTIAEESYEPPSEEDFSRLFDAVSHYVPKILLADSYKTWLACVKCGKQVTEVTTTTASLIKCAICSTVQPLSSCHLKGSVRIQVQPDDNAEPIWLKVFTSTLQTMLEHISSDVTLQSPEEQVFAKLFLLKNFFVDFNEQSLIVEDVRFK</sequence>
<dbReference type="Gene3D" id="2.40.50.140">
    <property type="entry name" value="Nucleic acid-binding proteins"/>
    <property type="match status" value="1"/>
</dbReference>
<dbReference type="EMBL" id="CALNXK010000027">
    <property type="protein sequence ID" value="CAH3114612.1"/>
    <property type="molecule type" value="Genomic_DNA"/>
</dbReference>
<dbReference type="SUPFAM" id="SSF50249">
    <property type="entry name" value="Nucleic acid-binding proteins"/>
    <property type="match status" value="1"/>
</dbReference>
<evidence type="ECO:0000313" key="2">
    <source>
        <dbReference type="Proteomes" id="UP001159405"/>
    </source>
</evidence>
<evidence type="ECO:0000313" key="1">
    <source>
        <dbReference type="EMBL" id="CAH3114612.1"/>
    </source>
</evidence>
<gene>
    <name evidence="1" type="ORF">PLOB_00023000</name>
</gene>
<comment type="caution">
    <text evidence="1">The sequence shown here is derived from an EMBL/GenBank/DDBJ whole genome shotgun (WGS) entry which is preliminary data.</text>
</comment>
<name>A0ABN8NNW0_9CNID</name>
<proteinExistence type="predicted"/>